<organism evidence="2 3">
    <name type="scientific">Elliptochloris bilobata</name>
    <dbReference type="NCBI Taxonomy" id="381761"/>
    <lineage>
        <taxon>Eukaryota</taxon>
        <taxon>Viridiplantae</taxon>
        <taxon>Chlorophyta</taxon>
        <taxon>core chlorophytes</taxon>
        <taxon>Trebouxiophyceae</taxon>
        <taxon>Trebouxiophyceae incertae sedis</taxon>
        <taxon>Elliptochloris clade</taxon>
        <taxon>Elliptochloris</taxon>
    </lineage>
</organism>
<feature type="domain" description="Calcineurin-like phosphoesterase" evidence="1">
    <location>
        <begin position="15"/>
        <end position="234"/>
    </location>
</feature>
<proteinExistence type="predicted"/>
<dbReference type="Pfam" id="PF00149">
    <property type="entry name" value="Metallophos"/>
    <property type="match status" value="1"/>
</dbReference>
<dbReference type="GO" id="GO:0008663">
    <property type="term" value="F:2',3'-cyclic-nucleotide 2'-phosphodiesterase activity"/>
    <property type="evidence" value="ECO:0007669"/>
    <property type="project" value="TreeGrafter"/>
</dbReference>
<protein>
    <recommendedName>
        <fullName evidence="1">Calcineurin-like phosphoesterase domain-containing protein</fullName>
    </recommendedName>
</protein>
<reference evidence="2 3" key="1">
    <citation type="journal article" date="2024" name="Nat. Commun.">
        <title>Phylogenomics reveals the evolutionary origins of lichenization in chlorophyte algae.</title>
        <authorList>
            <person name="Puginier C."/>
            <person name="Libourel C."/>
            <person name="Otte J."/>
            <person name="Skaloud P."/>
            <person name="Haon M."/>
            <person name="Grisel S."/>
            <person name="Petersen M."/>
            <person name="Berrin J.G."/>
            <person name="Delaux P.M."/>
            <person name="Dal Grande F."/>
            <person name="Keller J."/>
        </authorList>
    </citation>
    <scope>NUCLEOTIDE SEQUENCE [LARGE SCALE GENOMIC DNA]</scope>
    <source>
        <strain evidence="2 3">SAG 245.80</strain>
    </source>
</reference>
<dbReference type="EMBL" id="JALJOU010000050">
    <property type="protein sequence ID" value="KAK9830612.1"/>
    <property type="molecule type" value="Genomic_DNA"/>
</dbReference>
<accession>A0AAW1RBM7</accession>
<dbReference type="Proteomes" id="UP001445335">
    <property type="component" value="Unassembled WGS sequence"/>
</dbReference>
<dbReference type="GO" id="GO:0047734">
    <property type="term" value="F:CDP-glycerol diphosphatase activity"/>
    <property type="evidence" value="ECO:0007669"/>
    <property type="project" value="TreeGrafter"/>
</dbReference>
<evidence type="ECO:0000313" key="2">
    <source>
        <dbReference type="EMBL" id="KAK9830612.1"/>
    </source>
</evidence>
<sequence length="302" mass="32522">MLAGERDTAHARPALRFGVISDIQYADMPDGASHSGVPRYYRAALDSLQRAVAAWQPLDLQFVIHLGDIIDGWNPKDRASSTLDVLVQEFDRLGKPHYHIMGNHCLYNLERGALNERLRMGDASSASYYSLMPAAAILDERNPNAEKNSPEGLVGVARRFVKFGGGASDAQMAWLQAQLSNAGNAGERVIVCSHLPLHPDTCVGTCLIWNYEEVLRVLQAAGNVVATFAGHTHRDGYARDECGIHHRVLQGVVETLPGVDCFGVCEAYGDRLEFRGAGSLGSATYPFRSAASSSAGAAAALA</sequence>
<dbReference type="GO" id="GO:0030145">
    <property type="term" value="F:manganese ion binding"/>
    <property type="evidence" value="ECO:0007669"/>
    <property type="project" value="TreeGrafter"/>
</dbReference>
<dbReference type="AlphaFoldDB" id="A0AAW1RBM7"/>
<dbReference type="InterPro" id="IPR029052">
    <property type="entry name" value="Metallo-depent_PP-like"/>
</dbReference>
<keyword evidence="3" id="KW-1185">Reference proteome</keyword>
<comment type="caution">
    <text evidence="2">The sequence shown here is derived from an EMBL/GenBank/DDBJ whole genome shotgun (WGS) entry which is preliminary data.</text>
</comment>
<evidence type="ECO:0000259" key="1">
    <source>
        <dbReference type="Pfam" id="PF00149"/>
    </source>
</evidence>
<dbReference type="InterPro" id="IPR004843">
    <property type="entry name" value="Calcineurin-like_PHP"/>
</dbReference>
<name>A0AAW1RBM7_9CHLO</name>
<evidence type="ECO:0000313" key="3">
    <source>
        <dbReference type="Proteomes" id="UP001445335"/>
    </source>
</evidence>
<dbReference type="GO" id="GO:0047631">
    <property type="term" value="F:ADP-ribose diphosphatase activity"/>
    <property type="evidence" value="ECO:0007669"/>
    <property type="project" value="TreeGrafter"/>
</dbReference>
<dbReference type="SUPFAM" id="SSF56300">
    <property type="entry name" value="Metallo-dependent phosphatases"/>
    <property type="match status" value="1"/>
</dbReference>
<dbReference type="Gene3D" id="3.60.21.10">
    <property type="match status" value="1"/>
</dbReference>
<dbReference type="PANTHER" id="PTHR16509">
    <property type="match status" value="1"/>
</dbReference>
<dbReference type="PANTHER" id="PTHR16509:SF1">
    <property type="entry name" value="MANGANESE-DEPENDENT ADP-RIBOSE_CDP-ALCOHOL DIPHOSPHATASE"/>
    <property type="match status" value="1"/>
</dbReference>
<gene>
    <name evidence="2" type="ORF">WJX81_005299</name>
</gene>